<sequence length="107" mass="11812">MTNPSPPLFLFFSQPLPPSRYYNNTRVVNCYKCLEYEHYLSHPNRYALGHGAAAIAVNIEEDIHPGITGDTLTTKMTVHQVQRRNVAGSLEGEPRGSSLGHGYVAGL</sequence>
<evidence type="ECO:0000256" key="1">
    <source>
        <dbReference type="SAM" id="MobiDB-lite"/>
    </source>
</evidence>
<feature type="region of interest" description="Disordered" evidence="1">
    <location>
        <begin position="88"/>
        <end position="107"/>
    </location>
</feature>
<reference evidence="2 3" key="1">
    <citation type="submission" date="2024-01" db="EMBL/GenBank/DDBJ databases">
        <title>The genomes of 5 underutilized Papilionoideae crops provide insights into root nodulation and disease resistanc.</title>
        <authorList>
            <person name="Jiang F."/>
        </authorList>
    </citation>
    <scope>NUCLEOTIDE SEQUENCE [LARGE SCALE GENOMIC DNA]</scope>
    <source>
        <strain evidence="2">JINMINGXINNONG_FW02</strain>
        <tissue evidence="2">Leaves</tissue>
    </source>
</reference>
<keyword evidence="3" id="KW-1185">Reference proteome</keyword>
<evidence type="ECO:0000313" key="2">
    <source>
        <dbReference type="EMBL" id="KAK7378744.1"/>
    </source>
</evidence>
<accession>A0AAN9NY75</accession>
<dbReference type="EMBL" id="JAYMYR010000002">
    <property type="protein sequence ID" value="KAK7378744.1"/>
    <property type="molecule type" value="Genomic_DNA"/>
</dbReference>
<gene>
    <name evidence="2" type="ORF">VNO80_04191</name>
</gene>
<dbReference type="Proteomes" id="UP001374584">
    <property type="component" value="Unassembled WGS sequence"/>
</dbReference>
<evidence type="ECO:0000313" key="3">
    <source>
        <dbReference type="Proteomes" id="UP001374584"/>
    </source>
</evidence>
<dbReference type="AlphaFoldDB" id="A0AAN9NY75"/>
<comment type="caution">
    <text evidence="2">The sequence shown here is derived from an EMBL/GenBank/DDBJ whole genome shotgun (WGS) entry which is preliminary data.</text>
</comment>
<organism evidence="2 3">
    <name type="scientific">Phaseolus coccineus</name>
    <name type="common">Scarlet runner bean</name>
    <name type="synonym">Phaseolus multiflorus</name>
    <dbReference type="NCBI Taxonomy" id="3886"/>
    <lineage>
        <taxon>Eukaryota</taxon>
        <taxon>Viridiplantae</taxon>
        <taxon>Streptophyta</taxon>
        <taxon>Embryophyta</taxon>
        <taxon>Tracheophyta</taxon>
        <taxon>Spermatophyta</taxon>
        <taxon>Magnoliopsida</taxon>
        <taxon>eudicotyledons</taxon>
        <taxon>Gunneridae</taxon>
        <taxon>Pentapetalae</taxon>
        <taxon>rosids</taxon>
        <taxon>fabids</taxon>
        <taxon>Fabales</taxon>
        <taxon>Fabaceae</taxon>
        <taxon>Papilionoideae</taxon>
        <taxon>50 kb inversion clade</taxon>
        <taxon>NPAAA clade</taxon>
        <taxon>indigoferoid/millettioid clade</taxon>
        <taxon>Phaseoleae</taxon>
        <taxon>Phaseolus</taxon>
    </lineage>
</organism>
<name>A0AAN9NY75_PHACN</name>
<proteinExistence type="predicted"/>
<protein>
    <submittedName>
        <fullName evidence="2">Uncharacterized protein</fullName>
    </submittedName>
</protein>